<dbReference type="PANTHER" id="PTHR43586">
    <property type="entry name" value="CYSTEINE DESULFURASE"/>
    <property type="match status" value="1"/>
</dbReference>
<evidence type="ECO:0000259" key="2">
    <source>
        <dbReference type="Pfam" id="PF00266"/>
    </source>
</evidence>
<dbReference type="SUPFAM" id="SSF53383">
    <property type="entry name" value="PLP-dependent transferases"/>
    <property type="match status" value="1"/>
</dbReference>
<dbReference type="InterPro" id="IPR015421">
    <property type="entry name" value="PyrdxlP-dep_Trfase_major"/>
</dbReference>
<organism evidence="3">
    <name type="scientific">marine metagenome</name>
    <dbReference type="NCBI Taxonomy" id="408172"/>
    <lineage>
        <taxon>unclassified sequences</taxon>
        <taxon>metagenomes</taxon>
        <taxon>ecological metagenomes</taxon>
    </lineage>
</organism>
<dbReference type="EMBL" id="UINC01004936">
    <property type="protein sequence ID" value="SVA17926.1"/>
    <property type="molecule type" value="Genomic_DNA"/>
</dbReference>
<gene>
    <name evidence="3" type="ORF">METZ01_LOCUS70780</name>
</gene>
<feature type="domain" description="Aminotransferase class V" evidence="2">
    <location>
        <begin position="17"/>
        <end position="369"/>
    </location>
</feature>
<reference evidence="3" key="1">
    <citation type="submission" date="2018-05" db="EMBL/GenBank/DDBJ databases">
        <authorList>
            <person name="Lanie J.A."/>
            <person name="Ng W.-L."/>
            <person name="Kazmierczak K.M."/>
            <person name="Andrzejewski T.M."/>
            <person name="Davidsen T.M."/>
            <person name="Wayne K.J."/>
            <person name="Tettelin H."/>
            <person name="Glass J.I."/>
            <person name="Rusch D."/>
            <person name="Podicherti R."/>
            <person name="Tsui H.-C.T."/>
            <person name="Winkler M.E."/>
        </authorList>
    </citation>
    <scope>NUCLEOTIDE SEQUENCE</scope>
</reference>
<dbReference type="Pfam" id="PF00266">
    <property type="entry name" value="Aminotran_5"/>
    <property type="match status" value="1"/>
</dbReference>
<sequence length="383" mass="42237">MKPLVPTADFPKRDDFIYLNAANVALMYEGCRTAISDWYNDVAFNGSNNFNELAEADVFDSIHDLAAQLFNVNPTDIAVGSSATELLSSLAWAIAPKKGENIVSTDIVFPSTVYPWQRVANSTGCTVRLAQCKNNYLDPDDIVKLMDQQTAVVCISHVEYGNGQVFDLKKLSDAAHEAGALFIVDATQSAGAIPIDGKTCAIDALVCGAYKWLCGPFGAAVMYINPELQQKLIPGLVGFRSHKHMWDLDPGRIEYPDTAKKFEFSTMAFGCARGLEASIRYILDIGVETICTHNRLLTDQLIAGLIKQNARILSPVNDKERSAIVAANFEGYDSAALVQKLKDQQVFVSLRANTLRFSPHFYNTKDDIEITLDHIEQLIKTKK</sequence>
<dbReference type="PANTHER" id="PTHR43586:SF8">
    <property type="entry name" value="CYSTEINE DESULFURASE 1, CHLOROPLASTIC"/>
    <property type="match status" value="1"/>
</dbReference>
<dbReference type="Gene3D" id="3.40.640.10">
    <property type="entry name" value="Type I PLP-dependent aspartate aminotransferase-like (Major domain)"/>
    <property type="match status" value="1"/>
</dbReference>
<name>A0A381TPB9_9ZZZZ</name>
<evidence type="ECO:0000256" key="1">
    <source>
        <dbReference type="ARBA" id="ARBA00022898"/>
    </source>
</evidence>
<dbReference type="InterPro" id="IPR015422">
    <property type="entry name" value="PyrdxlP-dep_Trfase_small"/>
</dbReference>
<keyword evidence="1" id="KW-0663">Pyridoxal phosphate</keyword>
<accession>A0A381TPB9</accession>
<proteinExistence type="predicted"/>
<dbReference type="AlphaFoldDB" id="A0A381TPB9"/>
<dbReference type="Gene3D" id="3.90.1150.10">
    <property type="entry name" value="Aspartate Aminotransferase, domain 1"/>
    <property type="match status" value="1"/>
</dbReference>
<dbReference type="InterPro" id="IPR000192">
    <property type="entry name" value="Aminotrans_V_dom"/>
</dbReference>
<protein>
    <recommendedName>
        <fullName evidence="2">Aminotransferase class V domain-containing protein</fullName>
    </recommendedName>
</protein>
<dbReference type="InterPro" id="IPR015424">
    <property type="entry name" value="PyrdxlP-dep_Trfase"/>
</dbReference>
<evidence type="ECO:0000313" key="3">
    <source>
        <dbReference type="EMBL" id="SVA17926.1"/>
    </source>
</evidence>